<dbReference type="Proteomes" id="UP000245207">
    <property type="component" value="Unassembled WGS sequence"/>
</dbReference>
<proteinExistence type="predicted"/>
<evidence type="ECO:0000313" key="2">
    <source>
        <dbReference type="Proteomes" id="UP000245207"/>
    </source>
</evidence>
<dbReference type="OrthoDB" id="420884at2759"/>
<evidence type="ECO:0000313" key="1">
    <source>
        <dbReference type="EMBL" id="PWA36162.1"/>
    </source>
</evidence>
<protein>
    <submittedName>
        <fullName evidence="1">Uncharacterized protein</fullName>
    </submittedName>
</protein>
<reference evidence="1 2" key="1">
    <citation type="journal article" date="2018" name="Mol. Plant">
        <title>The genome of Artemisia annua provides insight into the evolution of Asteraceae family and artemisinin biosynthesis.</title>
        <authorList>
            <person name="Shen Q."/>
            <person name="Zhang L."/>
            <person name="Liao Z."/>
            <person name="Wang S."/>
            <person name="Yan T."/>
            <person name="Shi P."/>
            <person name="Liu M."/>
            <person name="Fu X."/>
            <person name="Pan Q."/>
            <person name="Wang Y."/>
            <person name="Lv Z."/>
            <person name="Lu X."/>
            <person name="Zhang F."/>
            <person name="Jiang W."/>
            <person name="Ma Y."/>
            <person name="Chen M."/>
            <person name="Hao X."/>
            <person name="Li L."/>
            <person name="Tang Y."/>
            <person name="Lv G."/>
            <person name="Zhou Y."/>
            <person name="Sun X."/>
            <person name="Brodelius P.E."/>
            <person name="Rose J.K.C."/>
            <person name="Tang K."/>
        </authorList>
    </citation>
    <scope>NUCLEOTIDE SEQUENCE [LARGE SCALE GENOMIC DNA]</scope>
    <source>
        <strain evidence="2">cv. Huhao1</strain>
        <tissue evidence="1">Leaf</tissue>
    </source>
</reference>
<gene>
    <name evidence="1" type="ORF">CTI12_AA602160</name>
</gene>
<accession>A0A2U1KHD9</accession>
<dbReference type="EMBL" id="PKPP01018686">
    <property type="protein sequence ID" value="PWA36162.1"/>
    <property type="molecule type" value="Genomic_DNA"/>
</dbReference>
<organism evidence="1 2">
    <name type="scientific">Artemisia annua</name>
    <name type="common">Sweet wormwood</name>
    <dbReference type="NCBI Taxonomy" id="35608"/>
    <lineage>
        <taxon>Eukaryota</taxon>
        <taxon>Viridiplantae</taxon>
        <taxon>Streptophyta</taxon>
        <taxon>Embryophyta</taxon>
        <taxon>Tracheophyta</taxon>
        <taxon>Spermatophyta</taxon>
        <taxon>Magnoliopsida</taxon>
        <taxon>eudicotyledons</taxon>
        <taxon>Gunneridae</taxon>
        <taxon>Pentapetalae</taxon>
        <taxon>asterids</taxon>
        <taxon>campanulids</taxon>
        <taxon>Asterales</taxon>
        <taxon>Asteraceae</taxon>
        <taxon>Asteroideae</taxon>
        <taxon>Anthemideae</taxon>
        <taxon>Artemisiinae</taxon>
        <taxon>Artemisia</taxon>
    </lineage>
</organism>
<name>A0A2U1KHD9_ARTAN</name>
<comment type="caution">
    <text evidence="1">The sequence shown here is derived from an EMBL/GenBank/DDBJ whole genome shotgun (WGS) entry which is preliminary data.</text>
</comment>
<sequence length="75" mass="8689">MIRGGGVQLELRCPQRVDGIVADQQIDWSFDELLLELNSIDHKLQKSCLSKKTNFKNHQQPLYSLRKNIQVIVQL</sequence>
<dbReference type="AlphaFoldDB" id="A0A2U1KHD9"/>
<keyword evidence="2" id="KW-1185">Reference proteome</keyword>